<evidence type="ECO:0000256" key="3">
    <source>
        <dbReference type="ARBA" id="ARBA00023082"/>
    </source>
</evidence>
<dbReference type="InterPro" id="IPR036388">
    <property type="entry name" value="WH-like_DNA-bd_sf"/>
</dbReference>
<dbReference type="Proteomes" id="UP000732105">
    <property type="component" value="Unassembled WGS sequence"/>
</dbReference>
<keyword evidence="8" id="KW-1185">Reference proteome</keyword>
<comment type="caution">
    <text evidence="7">The sequence shown here is derived from an EMBL/GenBank/DDBJ whole genome shotgun (WGS) entry which is preliminary data.</text>
</comment>
<keyword evidence="3" id="KW-0731">Sigma factor</keyword>
<dbReference type="InterPro" id="IPR014327">
    <property type="entry name" value="RNA_pol_sigma70_bacteroid"/>
</dbReference>
<dbReference type="InterPro" id="IPR039425">
    <property type="entry name" value="RNA_pol_sigma-70-like"/>
</dbReference>
<name>A0ABX1WX81_9BACT</name>
<dbReference type="Pfam" id="PF04542">
    <property type="entry name" value="Sigma70_r2"/>
    <property type="match status" value="1"/>
</dbReference>
<dbReference type="EMBL" id="RZNH01000021">
    <property type="protein sequence ID" value="NOU60738.1"/>
    <property type="molecule type" value="Genomic_DNA"/>
</dbReference>
<gene>
    <name evidence="7" type="ORF">ELS83_13015</name>
</gene>
<comment type="similarity">
    <text evidence="1">Belongs to the sigma-70 factor family. ECF subfamily.</text>
</comment>
<keyword evidence="2" id="KW-0805">Transcription regulation</keyword>
<dbReference type="PANTHER" id="PTHR43133">
    <property type="entry name" value="RNA POLYMERASE ECF-TYPE SIGMA FACTO"/>
    <property type="match status" value="1"/>
</dbReference>
<feature type="domain" description="RNA polymerase sigma-70 region 2" evidence="5">
    <location>
        <begin position="16"/>
        <end position="78"/>
    </location>
</feature>
<dbReference type="NCBIfam" id="TIGR02985">
    <property type="entry name" value="Sig70_bacteroi1"/>
    <property type="match status" value="1"/>
</dbReference>
<dbReference type="Gene3D" id="1.10.10.10">
    <property type="entry name" value="Winged helix-like DNA-binding domain superfamily/Winged helix DNA-binding domain"/>
    <property type="match status" value="1"/>
</dbReference>
<dbReference type="InterPro" id="IPR014284">
    <property type="entry name" value="RNA_pol_sigma-70_dom"/>
</dbReference>
<evidence type="ECO:0000313" key="7">
    <source>
        <dbReference type="EMBL" id="NOU60738.1"/>
    </source>
</evidence>
<evidence type="ECO:0000313" key="8">
    <source>
        <dbReference type="Proteomes" id="UP000732105"/>
    </source>
</evidence>
<evidence type="ECO:0000259" key="6">
    <source>
        <dbReference type="Pfam" id="PF08281"/>
    </source>
</evidence>
<dbReference type="NCBIfam" id="TIGR02937">
    <property type="entry name" value="sigma70-ECF"/>
    <property type="match status" value="1"/>
</dbReference>
<proteinExistence type="inferred from homology"/>
<protein>
    <submittedName>
        <fullName evidence="7">RNA polymerase sigma-70 factor</fullName>
    </submittedName>
</protein>
<dbReference type="Gene3D" id="1.10.1740.10">
    <property type="match status" value="1"/>
</dbReference>
<reference evidence="7 8" key="1">
    <citation type="submission" date="2018-12" db="EMBL/GenBank/DDBJ databases">
        <title>Marinifilum JC070 sp. nov., a marine bacterium isolated from Yongle Blue Hole in the South China Sea.</title>
        <authorList>
            <person name="Fu T."/>
        </authorList>
    </citation>
    <scope>NUCLEOTIDE SEQUENCE [LARGE SCALE GENOMIC DNA]</scope>
    <source>
        <strain evidence="7 8">JC070</strain>
    </source>
</reference>
<sequence length="183" mass="21596">MQLSKTTKNIDFENCFKEYYSPLCKYAYTLLPDQDLCEDLVQEIFLKIWDKNPDINSSLSSYLYRAVKNACINEVKKKMQQANLPIEEIEDPMDTPFDLNREKNLSAIKVKVTKAIDNLPPRCREIFVMRRNMQMSYDEISIALNISKKTIENQMNSAIKKLRTQLSKSDLLVYFLMFRRKQN</sequence>
<dbReference type="InterPro" id="IPR013325">
    <property type="entry name" value="RNA_pol_sigma_r2"/>
</dbReference>
<dbReference type="CDD" id="cd06171">
    <property type="entry name" value="Sigma70_r4"/>
    <property type="match status" value="1"/>
</dbReference>
<dbReference type="InterPro" id="IPR013324">
    <property type="entry name" value="RNA_pol_sigma_r3/r4-like"/>
</dbReference>
<evidence type="ECO:0000259" key="5">
    <source>
        <dbReference type="Pfam" id="PF04542"/>
    </source>
</evidence>
<dbReference type="InterPro" id="IPR013249">
    <property type="entry name" value="RNA_pol_sigma70_r4_t2"/>
</dbReference>
<dbReference type="RefSeq" id="WP_171596009.1">
    <property type="nucleotide sequence ID" value="NZ_RZNH01000021.1"/>
</dbReference>
<dbReference type="SUPFAM" id="SSF88946">
    <property type="entry name" value="Sigma2 domain of RNA polymerase sigma factors"/>
    <property type="match status" value="1"/>
</dbReference>
<evidence type="ECO:0000256" key="4">
    <source>
        <dbReference type="ARBA" id="ARBA00023163"/>
    </source>
</evidence>
<evidence type="ECO:0000256" key="2">
    <source>
        <dbReference type="ARBA" id="ARBA00023015"/>
    </source>
</evidence>
<evidence type="ECO:0000256" key="1">
    <source>
        <dbReference type="ARBA" id="ARBA00010641"/>
    </source>
</evidence>
<accession>A0ABX1WX81</accession>
<keyword evidence="4" id="KW-0804">Transcription</keyword>
<dbReference type="Pfam" id="PF08281">
    <property type="entry name" value="Sigma70_r4_2"/>
    <property type="match status" value="1"/>
</dbReference>
<dbReference type="SUPFAM" id="SSF88659">
    <property type="entry name" value="Sigma3 and sigma4 domains of RNA polymerase sigma factors"/>
    <property type="match status" value="1"/>
</dbReference>
<feature type="domain" description="RNA polymerase sigma factor 70 region 4 type 2" evidence="6">
    <location>
        <begin position="111"/>
        <end position="162"/>
    </location>
</feature>
<organism evidence="7 8">
    <name type="scientific">Marinifilum caeruleilacunae</name>
    <dbReference type="NCBI Taxonomy" id="2499076"/>
    <lineage>
        <taxon>Bacteria</taxon>
        <taxon>Pseudomonadati</taxon>
        <taxon>Bacteroidota</taxon>
        <taxon>Bacteroidia</taxon>
        <taxon>Marinilabiliales</taxon>
        <taxon>Marinifilaceae</taxon>
    </lineage>
</organism>
<dbReference type="InterPro" id="IPR007627">
    <property type="entry name" value="RNA_pol_sigma70_r2"/>
</dbReference>
<dbReference type="PANTHER" id="PTHR43133:SF46">
    <property type="entry name" value="RNA POLYMERASE SIGMA-70 FACTOR ECF SUBFAMILY"/>
    <property type="match status" value="1"/>
</dbReference>